<evidence type="ECO:0000313" key="12">
    <source>
        <dbReference type="EMBL" id="SCY64419.1"/>
    </source>
</evidence>
<evidence type="ECO:0000256" key="7">
    <source>
        <dbReference type="ARBA" id="ARBA00022842"/>
    </source>
</evidence>
<dbReference type="PIRSF" id="PIRSF006268">
    <property type="entry name" value="ApbE"/>
    <property type="match status" value="1"/>
</dbReference>
<protein>
    <recommendedName>
        <fullName evidence="2 10">FAD:protein FMN transferase</fullName>
        <ecNumber evidence="1 10">2.7.1.180</ecNumber>
    </recommendedName>
    <alternativeName>
        <fullName evidence="8 10">Flavin transferase</fullName>
    </alternativeName>
</protein>
<dbReference type="SUPFAM" id="SSF143631">
    <property type="entry name" value="ApbE-like"/>
    <property type="match status" value="1"/>
</dbReference>
<evidence type="ECO:0000256" key="8">
    <source>
        <dbReference type="ARBA" id="ARBA00031306"/>
    </source>
</evidence>
<name>A0A1G5HLT9_9BACL</name>
<proteinExistence type="inferred from homology"/>
<evidence type="ECO:0000256" key="5">
    <source>
        <dbReference type="ARBA" id="ARBA00022723"/>
    </source>
</evidence>
<evidence type="ECO:0000256" key="2">
    <source>
        <dbReference type="ARBA" id="ARBA00016337"/>
    </source>
</evidence>
<comment type="similarity">
    <text evidence="10">Belongs to the ApbE family.</text>
</comment>
<keyword evidence="13" id="KW-1185">Reference proteome</keyword>
<keyword evidence="12" id="KW-0449">Lipoprotein</keyword>
<evidence type="ECO:0000256" key="9">
    <source>
        <dbReference type="ARBA" id="ARBA00048540"/>
    </source>
</evidence>
<dbReference type="PANTHER" id="PTHR30040:SF2">
    <property type="entry name" value="FAD:PROTEIN FMN TRANSFERASE"/>
    <property type="match status" value="1"/>
</dbReference>
<comment type="cofactor">
    <cofactor evidence="11">
        <name>Mg(2+)</name>
        <dbReference type="ChEBI" id="CHEBI:18420"/>
    </cofactor>
    <cofactor evidence="11">
        <name>Mn(2+)</name>
        <dbReference type="ChEBI" id="CHEBI:29035"/>
    </cofactor>
    <text evidence="11">Magnesium. Can also use manganese.</text>
</comment>
<accession>A0A1G5HLT9</accession>
<dbReference type="Proteomes" id="UP000198538">
    <property type="component" value="Unassembled WGS sequence"/>
</dbReference>
<evidence type="ECO:0000313" key="13">
    <source>
        <dbReference type="Proteomes" id="UP000198538"/>
    </source>
</evidence>
<keyword evidence="5 10" id="KW-0479">Metal-binding</keyword>
<gene>
    <name evidence="12" type="ORF">SAMN05720606_10768</name>
</gene>
<comment type="catalytic activity">
    <reaction evidence="9 10">
        <text>L-threonyl-[protein] + FAD = FMN-L-threonyl-[protein] + AMP + H(+)</text>
        <dbReference type="Rhea" id="RHEA:36847"/>
        <dbReference type="Rhea" id="RHEA-COMP:11060"/>
        <dbReference type="Rhea" id="RHEA-COMP:11061"/>
        <dbReference type="ChEBI" id="CHEBI:15378"/>
        <dbReference type="ChEBI" id="CHEBI:30013"/>
        <dbReference type="ChEBI" id="CHEBI:57692"/>
        <dbReference type="ChEBI" id="CHEBI:74257"/>
        <dbReference type="ChEBI" id="CHEBI:456215"/>
        <dbReference type="EC" id="2.7.1.180"/>
    </reaction>
</comment>
<dbReference type="AlphaFoldDB" id="A0A1G5HLT9"/>
<evidence type="ECO:0000256" key="4">
    <source>
        <dbReference type="ARBA" id="ARBA00022679"/>
    </source>
</evidence>
<evidence type="ECO:0000256" key="6">
    <source>
        <dbReference type="ARBA" id="ARBA00022827"/>
    </source>
</evidence>
<dbReference type="RefSeq" id="WP_090919190.1">
    <property type="nucleotide sequence ID" value="NZ_FMVM01000007.1"/>
</dbReference>
<dbReference type="InterPro" id="IPR003374">
    <property type="entry name" value="ApbE-like_sf"/>
</dbReference>
<reference evidence="13" key="1">
    <citation type="submission" date="2016-10" db="EMBL/GenBank/DDBJ databases">
        <authorList>
            <person name="Varghese N."/>
            <person name="Submissions S."/>
        </authorList>
    </citation>
    <scope>NUCLEOTIDE SEQUENCE [LARGE SCALE GENOMIC DNA]</scope>
    <source>
        <strain evidence="13">BL9</strain>
    </source>
</reference>
<evidence type="ECO:0000256" key="1">
    <source>
        <dbReference type="ARBA" id="ARBA00011955"/>
    </source>
</evidence>
<dbReference type="PANTHER" id="PTHR30040">
    <property type="entry name" value="THIAMINE BIOSYNTHESIS LIPOPROTEIN APBE"/>
    <property type="match status" value="1"/>
</dbReference>
<sequence length="348" mass="39489">MSRTEQAVRPLRFYFHAMNTKVEVQFLADREQAEHAASLVKNWFETQEQRFSRFVADSELNRLNESQGWISVSAAMDEVLSLAYGYIGQTEGIFQPGIMKALRSSGYDTSFEKIHQRASQRPLLERLLPILKSEAAGMKGDPYDYSRPSWIQREGSRMVHLDPGTELDLGGIVKGWAVERIADWLQKRMNIPAGMINAGGDIQVWGTTDHPQWTLEVTSPFPQMQDVSGTVRLQRGAVATSGITRRQWQDDKGYTAHHLIDPRTMKPADTDILQCTVVGQHASQCEIIAKTVSILGSAEAVNWLNRHYDRHDVLWITREANVYFRGNPSTLAECWPGFDPDHRFSLIE</sequence>
<feature type="binding site" evidence="11">
    <location>
        <position position="171"/>
    </location>
    <ligand>
        <name>Mg(2+)</name>
        <dbReference type="ChEBI" id="CHEBI:18420"/>
    </ligand>
</feature>
<keyword evidence="6 10" id="KW-0274">FAD</keyword>
<evidence type="ECO:0000256" key="10">
    <source>
        <dbReference type="PIRNR" id="PIRNR006268"/>
    </source>
</evidence>
<evidence type="ECO:0000256" key="3">
    <source>
        <dbReference type="ARBA" id="ARBA00022630"/>
    </source>
</evidence>
<keyword evidence="4 10" id="KW-0808">Transferase</keyword>
<keyword evidence="3 10" id="KW-0285">Flavoprotein</keyword>
<dbReference type="STRING" id="582692.SAMN05720606_10768"/>
<dbReference type="GO" id="GO:0016740">
    <property type="term" value="F:transferase activity"/>
    <property type="evidence" value="ECO:0007669"/>
    <property type="project" value="UniProtKB-UniRule"/>
</dbReference>
<organism evidence="12 13">
    <name type="scientific">Paenibacillus polysaccharolyticus</name>
    <dbReference type="NCBI Taxonomy" id="582692"/>
    <lineage>
        <taxon>Bacteria</taxon>
        <taxon>Bacillati</taxon>
        <taxon>Bacillota</taxon>
        <taxon>Bacilli</taxon>
        <taxon>Bacillales</taxon>
        <taxon>Paenibacillaceae</taxon>
        <taxon>Paenibacillus</taxon>
    </lineage>
</organism>
<dbReference type="Gene3D" id="3.10.520.10">
    <property type="entry name" value="ApbE-like domains"/>
    <property type="match status" value="1"/>
</dbReference>
<dbReference type="Pfam" id="PF02424">
    <property type="entry name" value="ApbE"/>
    <property type="match status" value="1"/>
</dbReference>
<dbReference type="EMBL" id="FMVM01000007">
    <property type="protein sequence ID" value="SCY64419.1"/>
    <property type="molecule type" value="Genomic_DNA"/>
</dbReference>
<evidence type="ECO:0000256" key="11">
    <source>
        <dbReference type="PIRSR" id="PIRSR006268-2"/>
    </source>
</evidence>
<keyword evidence="7 10" id="KW-0460">Magnesium</keyword>
<dbReference type="EC" id="2.7.1.180" evidence="1 10"/>
<dbReference type="GO" id="GO:0046872">
    <property type="term" value="F:metal ion binding"/>
    <property type="evidence" value="ECO:0007669"/>
    <property type="project" value="UniProtKB-UniRule"/>
</dbReference>
<dbReference type="InterPro" id="IPR024932">
    <property type="entry name" value="ApbE"/>
</dbReference>